<evidence type="ECO:0000313" key="4">
    <source>
        <dbReference type="EMBL" id="GAA3925441.1"/>
    </source>
</evidence>
<dbReference type="RefSeq" id="WP_344798487.1">
    <property type="nucleotide sequence ID" value="NZ_BAABBN010000007.1"/>
</dbReference>
<proteinExistence type="inferred from homology"/>
<reference evidence="5" key="1">
    <citation type="journal article" date="2019" name="Int. J. Syst. Evol. Microbiol.">
        <title>The Global Catalogue of Microorganisms (GCM) 10K type strain sequencing project: providing services to taxonomists for standard genome sequencing and annotation.</title>
        <authorList>
            <consortium name="The Broad Institute Genomics Platform"/>
            <consortium name="The Broad Institute Genome Sequencing Center for Infectious Disease"/>
            <person name="Wu L."/>
            <person name="Ma J."/>
        </authorList>
    </citation>
    <scope>NUCLEOTIDE SEQUENCE [LARGE SCALE GENOMIC DNA]</scope>
    <source>
        <strain evidence="5">JCM 17551</strain>
    </source>
</reference>
<accession>A0ABP7ML24</accession>
<organism evidence="4 5">
    <name type="scientific">Litoribacillus peritrichatus</name>
    <dbReference type="NCBI Taxonomy" id="718191"/>
    <lineage>
        <taxon>Bacteria</taxon>
        <taxon>Pseudomonadati</taxon>
        <taxon>Pseudomonadota</taxon>
        <taxon>Gammaproteobacteria</taxon>
        <taxon>Oceanospirillales</taxon>
        <taxon>Oceanospirillaceae</taxon>
        <taxon>Litoribacillus</taxon>
    </lineage>
</organism>
<dbReference type="PANTHER" id="PTHR11941">
    <property type="entry name" value="ENOYL-COA HYDRATASE-RELATED"/>
    <property type="match status" value="1"/>
</dbReference>
<dbReference type="InterPro" id="IPR014748">
    <property type="entry name" value="Enoyl-CoA_hydra_C"/>
</dbReference>
<keyword evidence="5" id="KW-1185">Reference proteome</keyword>
<dbReference type="Gene3D" id="1.10.12.10">
    <property type="entry name" value="Lyase 2-enoyl-coa Hydratase, Chain A, domain 2"/>
    <property type="match status" value="1"/>
</dbReference>
<dbReference type="CDD" id="cd06558">
    <property type="entry name" value="crotonase-like"/>
    <property type="match status" value="1"/>
</dbReference>
<dbReference type="EMBL" id="BAABBN010000007">
    <property type="protein sequence ID" value="GAA3925441.1"/>
    <property type="molecule type" value="Genomic_DNA"/>
</dbReference>
<evidence type="ECO:0000256" key="1">
    <source>
        <dbReference type="ARBA" id="ARBA00005254"/>
    </source>
</evidence>
<dbReference type="InterPro" id="IPR018376">
    <property type="entry name" value="Enoyl-CoA_hyd/isom_CS"/>
</dbReference>
<dbReference type="Gene3D" id="3.90.226.10">
    <property type="entry name" value="2-enoyl-CoA Hydratase, Chain A, domain 1"/>
    <property type="match status" value="1"/>
</dbReference>
<dbReference type="NCBIfam" id="NF006699">
    <property type="entry name" value="PRK09245.1"/>
    <property type="match status" value="1"/>
</dbReference>
<comment type="caution">
    <text evidence="4">The sequence shown here is derived from an EMBL/GenBank/DDBJ whole genome shotgun (WGS) entry which is preliminary data.</text>
</comment>
<dbReference type="Proteomes" id="UP001501565">
    <property type="component" value="Unassembled WGS sequence"/>
</dbReference>
<keyword evidence="2" id="KW-0456">Lyase</keyword>
<evidence type="ECO:0000313" key="5">
    <source>
        <dbReference type="Proteomes" id="UP001501565"/>
    </source>
</evidence>
<comment type="similarity">
    <text evidence="1 3">Belongs to the enoyl-CoA hydratase/isomerase family.</text>
</comment>
<protein>
    <submittedName>
        <fullName evidence="4">Crotonase/enoyl-CoA hydratase family protein</fullName>
    </submittedName>
</protein>
<name>A0ABP7ML24_9GAMM</name>
<dbReference type="PANTHER" id="PTHR11941:SF54">
    <property type="entry name" value="ENOYL-COA HYDRATASE, MITOCHONDRIAL"/>
    <property type="match status" value="1"/>
</dbReference>
<dbReference type="InterPro" id="IPR001753">
    <property type="entry name" value="Enoyl-CoA_hydra/iso"/>
</dbReference>
<dbReference type="PROSITE" id="PS00166">
    <property type="entry name" value="ENOYL_COA_HYDRATASE"/>
    <property type="match status" value="1"/>
</dbReference>
<evidence type="ECO:0000256" key="3">
    <source>
        <dbReference type="RuleBase" id="RU003707"/>
    </source>
</evidence>
<dbReference type="SUPFAM" id="SSF52096">
    <property type="entry name" value="ClpP/crotonase"/>
    <property type="match status" value="1"/>
</dbReference>
<dbReference type="InterPro" id="IPR029045">
    <property type="entry name" value="ClpP/crotonase-like_dom_sf"/>
</dbReference>
<sequence length="265" mass="28747">MSCLLKEQQGQVLLVTLNRPDLRNPISEPDMIEAIERMCFDVQADLSISVVIITGAGKGFSSGGNVKHMQDKSGMFVGDTETLAENYRQGIQRIPRAIFNLDVPVIAAVNGAAIGAGCDLAMMADIRIASDKACFAESFIKLGIIPGDGGAWFLPRVAGYERAAEMAFTGDVVSAEQALAWGLVSRVVEHDRLLDVAFELAGRIAKNPPLTIRETKRLLRQGRSASLDELLETSAQVQARMHHTQDHKEAVDAFLAKRAPSFQGK</sequence>
<dbReference type="Pfam" id="PF00378">
    <property type="entry name" value="ECH_1"/>
    <property type="match status" value="1"/>
</dbReference>
<gene>
    <name evidence="4" type="ORF">GCM10022277_21870</name>
</gene>
<evidence type="ECO:0000256" key="2">
    <source>
        <dbReference type="ARBA" id="ARBA00023239"/>
    </source>
</evidence>